<dbReference type="PROSITE" id="PS50191">
    <property type="entry name" value="CRAL_TRIO"/>
    <property type="match status" value="1"/>
</dbReference>
<organism evidence="2 3">
    <name type="scientific">Pachysolen tannophilus NRRL Y-2460</name>
    <dbReference type="NCBI Taxonomy" id="669874"/>
    <lineage>
        <taxon>Eukaryota</taxon>
        <taxon>Fungi</taxon>
        <taxon>Dikarya</taxon>
        <taxon>Ascomycota</taxon>
        <taxon>Saccharomycotina</taxon>
        <taxon>Pichiomycetes</taxon>
        <taxon>Pachysolenaceae</taxon>
        <taxon>Pachysolen</taxon>
    </lineage>
</organism>
<dbReference type="InterPro" id="IPR001251">
    <property type="entry name" value="CRAL-TRIO_dom"/>
</dbReference>
<feature type="domain" description="CRAL-TRIO" evidence="1">
    <location>
        <begin position="133"/>
        <end position="291"/>
    </location>
</feature>
<proteinExistence type="predicted"/>
<sequence length="344" mass="40069">MFGFLSKEEIKPSVKKDLGPKIYEPFEKPLDGLKSTPRDPLTLDQEKQYLEVLNHFLNDELSLPVREKPEDSLELRKLTYDEKSWLTRDCILRYIRACNWKLSDAIKRLENSLIWRRDFGISGGEFQTLTEDVVAIENETGKQLIFGYDNGCRPCLFLRNGKQNTKASFRQIQHLIFMLESVIDFMPPGEDNLALCVDFKAYPEISIKGANMPSVSVGKQILHILQYHYPERLGRALFVNIPWYARIFLDICYPFVDPYTKQKISFDKPFSEFIPLAQLGVEYDGDANFEYVHEKYWAALNRIKDTKRKHYMDRFEKLGATIGLNELDLRSDAPIVDGKVIYKQ</sequence>
<dbReference type="GO" id="GO:0005811">
    <property type="term" value="C:lipid droplet"/>
    <property type="evidence" value="ECO:0007669"/>
    <property type="project" value="EnsemblFungi"/>
</dbReference>
<dbReference type="SUPFAM" id="SSF52087">
    <property type="entry name" value="CRAL/TRIO domain"/>
    <property type="match status" value="1"/>
</dbReference>
<dbReference type="OrthoDB" id="75724at2759"/>
<dbReference type="GO" id="GO:0009410">
    <property type="term" value="P:response to xenobiotic stimulus"/>
    <property type="evidence" value="ECO:0007669"/>
    <property type="project" value="EnsemblFungi"/>
</dbReference>
<dbReference type="SMART" id="SM01100">
    <property type="entry name" value="CRAL_TRIO_N"/>
    <property type="match status" value="1"/>
</dbReference>
<dbReference type="SUPFAM" id="SSF46938">
    <property type="entry name" value="CRAL/TRIO N-terminal domain"/>
    <property type="match status" value="1"/>
</dbReference>
<dbReference type="GO" id="GO:0016126">
    <property type="term" value="P:sterol biosynthetic process"/>
    <property type="evidence" value="ECO:0007669"/>
    <property type="project" value="EnsemblFungi"/>
</dbReference>
<evidence type="ECO:0000313" key="2">
    <source>
        <dbReference type="EMBL" id="ODV93292.1"/>
    </source>
</evidence>
<keyword evidence="3" id="KW-1185">Reference proteome</keyword>
<dbReference type="GO" id="GO:0008526">
    <property type="term" value="F:phosphatidylinositol transfer activity"/>
    <property type="evidence" value="ECO:0007669"/>
    <property type="project" value="EnsemblFungi"/>
</dbReference>
<dbReference type="GO" id="GO:0042802">
    <property type="term" value="F:identical protein binding"/>
    <property type="evidence" value="ECO:0007669"/>
    <property type="project" value="EnsemblFungi"/>
</dbReference>
<dbReference type="Proteomes" id="UP000094236">
    <property type="component" value="Unassembled WGS sequence"/>
</dbReference>
<protein>
    <recommendedName>
        <fullName evidence="1">CRAL-TRIO domain-containing protein</fullName>
    </recommendedName>
</protein>
<dbReference type="STRING" id="669874.A0A1E4TNK0"/>
<dbReference type="GO" id="GO:0032934">
    <property type="term" value="F:sterol binding"/>
    <property type="evidence" value="ECO:0007669"/>
    <property type="project" value="EnsemblFungi"/>
</dbReference>
<dbReference type="GO" id="GO:1902556">
    <property type="term" value="C:phosphatidylinositol transporter complex"/>
    <property type="evidence" value="ECO:0007669"/>
    <property type="project" value="EnsemblFungi"/>
</dbReference>
<dbReference type="InterPro" id="IPR011074">
    <property type="entry name" value="CRAL/TRIO_N_dom"/>
</dbReference>
<evidence type="ECO:0000259" key="1">
    <source>
        <dbReference type="PROSITE" id="PS50191"/>
    </source>
</evidence>
<dbReference type="SMART" id="SM00516">
    <property type="entry name" value="SEC14"/>
    <property type="match status" value="1"/>
</dbReference>
<dbReference type="Pfam" id="PF00650">
    <property type="entry name" value="CRAL_TRIO"/>
    <property type="match status" value="1"/>
</dbReference>
<gene>
    <name evidence="2" type="ORF">PACTADRAFT_46955</name>
</gene>
<evidence type="ECO:0000313" key="3">
    <source>
        <dbReference type="Proteomes" id="UP000094236"/>
    </source>
</evidence>
<dbReference type="GO" id="GO:0071561">
    <property type="term" value="C:nucleus-vacuole junction"/>
    <property type="evidence" value="ECO:0007669"/>
    <property type="project" value="EnsemblFungi"/>
</dbReference>
<dbReference type="GO" id="GO:0008654">
    <property type="term" value="P:phospholipid biosynthetic process"/>
    <property type="evidence" value="ECO:0007669"/>
    <property type="project" value="EnsemblFungi"/>
</dbReference>
<accession>A0A1E4TNK0</accession>
<reference evidence="3" key="1">
    <citation type="submission" date="2016-05" db="EMBL/GenBank/DDBJ databases">
        <title>Comparative genomics of biotechnologically important yeasts.</title>
        <authorList>
            <consortium name="DOE Joint Genome Institute"/>
            <person name="Riley R."/>
            <person name="Haridas S."/>
            <person name="Wolfe K.H."/>
            <person name="Lopes M.R."/>
            <person name="Hittinger C.T."/>
            <person name="Goker M."/>
            <person name="Salamov A."/>
            <person name="Wisecaver J."/>
            <person name="Long T.M."/>
            <person name="Aerts A.L."/>
            <person name="Barry K."/>
            <person name="Choi C."/>
            <person name="Clum A."/>
            <person name="Coughlan A.Y."/>
            <person name="Deshpande S."/>
            <person name="Douglass A.P."/>
            <person name="Hanson S.J."/>
            <person name="Klenk H.-P."/>
            <person name="Labutti K."/>
            <person name="Lapidus A."/>
            <person name="Lindquist E."/>
            <person name="Lipzen A."/>
            <person name="Meier-Kolthoff J.P."/>
            <person name="Ohm R.A."/>
            <person name="Otillar R.P."/>
            <person name="Pangilinan J."/>
            <person name="Peng Y."/>
            <person name="Rokas A."/>
            <person name="Rosa C.A."/>
            <person name="Scheuner C."/>
            <person name="Sibirny A.A."/>
            <person name="Slot J.C."/>
            <person name="Stielow J.B."/>
            <person name="Sun H."/>
            <person name="Kurtzman C.P."/>
            <person name="Blackwell M."/>
            <person name="Grigoriev I.V."/>
            <person name="Jeffries T.W."/>
        </authorList>
    </citation>
    <scope>NUCLEOTIDE SEQUENCE [LARGE SCALE GENOMIC DNA]</scope>
    <source>
        <strain evidence="3">NRRL Y-2460</strain>
    </source>
</reference>
<dbReference type="GO" id="GO:0043942">
    <property type="term" value="P:negative regulation of sexual sporulation resulting in formation of a cellular spore"/>
    <property type="evidence" value="ECO:0007669"/>
    <property type="project" value="EnsemblFungi"/>
</dbReference>
<dbReference type="PANTHER" id="PTHR45824">
    <property type="entry name" value="GH16843P"/>
    <property type="match status" value="1"/>
</dbReference>
<dbReference type="EMBL" id="KV454018">
    <property type="protein sequence ID" value="ODV93292.1"/>
    <property type="molecule type" value="Genomic_DNA"/>
</dbReference>
<dbReference type="InterPro" id="IPR036865">
    <property type="entry name" value="CRAL-TRIO_dom_sf"/>
</dbReference>
<dbReference type="PANTHER" id="PTHR45824:SF29">
    <property type="entry name" value="GH16843P"/>
    <property type="match status" value="1"/>
</dbReference>
<dbReference type="AlphaFoldDB" id="A0A1E4TNK0"/>
<dbReference type="CDD" id="cd00170">
    <property type="entry name" value="SEC14"/>
    <property type="match status" value="1"/>
</dbReference>
<dbReference type="InterPro" id="IPR036273">
    <property type="entry name" value="CRAL/TRIO_N_dom_sf"/>
</dbReference>
<dbReference type="InterPro" id="IPR052578">
    <property type="entry name" value="PI_Transfer_CRAL-TRIO"/>
</dbReference>
<dbReference type="Pfam" id="PF03765">
    <property type="entry name" value="CRAL_TRIO_N"/>
    <property type="match status" value="1"/>
</dbReference>
<dbReference type="Gene3D" id="3.40.525.10">
    <property type="entry name" value="CRAL-TRIO lipid binding domain"/>
    <property type="match status" value="1"/>
</dbReference>
<dbReference type="GO" id="GO:0071944">
    <property type="term" value="C:cell periphery"/>
    <property type="evidence" value="ECO:0007669"/>
    <property type="project" value="EnsemblFungi"/>
</dbReference>
<name>A0A1E4TNK0_PACTA</name>